<evidence type="ECO:0000256" key="1">
    <source>
        <dbReference type="SAM" id="MobiDB-lite"/>
    </source>
</evidence>
<name>A0A9Q3E315_9BASI</name>
<dbReference type="Proteomes" id="UP000765509">
    <property type="component" value="Unassembled WGS sequence"/>
</dbReference>
<organism evidence="2 3">
    <name type="scientific">Austropuccinia psidii MF-1</name>
    <dbReference type="NCBI Taxonomy" id="1389203"/>
    <lineage>
        <taxon>Eukaryota</taxon>
        <taxon>Fungi</taxon>
        <taxon>Dikarya</taxon>
        <taxon>Basidiomycota</taxon>
        <taxon>Pucciniomycotina</taxon>
        <taxon>Pucciniomycetes</taxon>
        <taxon>Pucciniales</taxon>
        <taxon>Sphaerophragmiaceae</taxon>
        <taxon>Austropuccinia</taxon>
    </lineage>
</organism>
<gene>
    <name evidence="2" type="ORF">O181_053659</name>
</gene>
<accession>A0A9Q3E315</accession>
<sequence>MAVLTPTSRVSLDCTSSVTQLHVNLERGLAMEGEAPSTRGGTKYRRSRSFSGFFGGYPGISKGPRGGLGEEKDKYGGDYDDTEVKDSLSCAPEAPGTPSIALSNQPLVYQAERSLLSIMEKMNQFMGHLTQKVSPRDTFKVPYFKTPSMKVPYSLSSTQSH</sequence>
<comment type="caution">
    <text evidence="2">The sequence shown here is derived from an EMBL/GenBank/DDBJ whole genome shotgun (WGS) entry which is preliminary data.</text>
</comment>
<proteinExistence type="predicted"/>
<feature type="region of interest" description="Disordered" evidence="1">
    <location>
        <begin position="55"/>
        <end position="81"/>
    </location>
</feature>
<evidence type="ECO:0000313" key="3">
    <source>
        <dbReference type="Proteomes" id="UP000765509"/>
    </source>
</evidence>
<dbReference type="AlphaFoldDB" id="A0A9Q3E315"/>
<keyword evidence="3" id="KW-1185">Reference proteome</keyword>
<evidence type="ECO:0000313" key="2">
    <source>
        <dbReference type="EMBL" id="MBW0513944.1"/>
    </source>
</evidence>
<feature type="compositionally biased region" description="Basic and acidic residues" evidence="1">
    <location>
        <begin position="68"/>
        <end position="81"/>
    </location>
</feature>
<dbReference type="EMBL" id="AVOT02023726">
    <property type="protein sequence ID" value="MBW0513944.1"/>
    <property type="molecule type" value="Genomic_DNA"/>
</dbReference>
<reference evidence="2" key="1">
    <citation type="submission" date="2021-03" db="EMBL/GenBank/DDBJ databases">
        <title>Draft genome sequence of rust myrtle Austropuccinia psidii MF-1, a brazilian biotype.</title>
        <authorList>
            <person name="Quecine M.C."/>
            <person name="Pachon D.M.R."/>
            <person name="Bonatelli M.L."/>
            <person name="Correr F.H."/>
            <person name="Franceschini L.M."/>
            <person name="Leite T.F."/>
            <person name="Margarido G.R.A."/>
            <person name="Almeida C.A."/>
            <person name="Ferrarezi J.A."/>
            <person name="Labate C.A."/>
        </authorList>
    </citation>
    <scope>NUCLEOTIDE SEQUENCE</scope>
    <source>
        <strain evidence="2">MF-1</strain>
    </source>
</reference>
<protein>
    <submittedName>
        <fullName evidence="2">Uncharacterized protein</fullName>
    </submittedName>
</protein>